<organism evidence="2 3">
    <name type="scientific">Trapa natans</name>
    <name type="common">Water chestnut</name>
    <dbReference type="NCBI Taxonomy" id="22666"/>
    <lineage>
        <taxon>Eukaryota</taxon>
        <taxon>Viridiplantae</taxon>
        <taxon>Streptophyta</taxon>
        <taxon>Embryophyta</taxon>
        <taxon>Tracheophyta</taxon>
        <taxon>Spermatophyta</taxon>
        <taxon>Magnoliopsida</taxon>
        <taxon>eudicotyledons</taxon>
        <taxon>Gunneridae</taxon>
        <taxon>Pentapetalae</taxon>
        <taxon>rosids</taxon>
        <taxon>malvids</taxon>
        <taxon>Myrtales</taxon>
        <taxon>Lythraceae</taxon>
        <taxon>Trapa</taxon>
    </lineage>
</organism>
<sequence length="226" mass="25229">MLQRESFKKKSKKFLKRTLHSLKHLVLFDGYQKLRGSPSFRGMACASCRELCCRGSPRTRDSYVGGSSGKWSLAEESYPGFSGRWTQIEGAKVEGKDLASGSIIAEKMVYGPKEEKEAMKVEKVKMGSSHHSPPPPPSQRGGGGGLVLAKKMKELEMMEVGDMEHVLDVEEAIHYYSRITSPIYAGIVDKFFMDMYFDFSPSAASEAQKPAARDSRMRRGVGRTMR</sequence>
<reference evidence="2 3" key="1">
    <citation type="journal article" date="2023" name="Hortic Res">
        <title>Pangenome of water caltrop reveals structural variations and asymmetric subgenome divergence after allopolyploidization.</title>
        <authorList>
            <person name="Zhang X."/>
            <person name="Chen Y."/>
            <person name="Wang L."/>
            <person name="Yuan Y."/>
            <person name="Fang M."/>
            <person name="Shi L."/>
            <person name="Lu R."/>
            <person name="Comes H.P."/>
            <person name="Ma Y."/>
            <person name="Chen Y."/>
            <person name="Huang G."/>
            <person name="Zhou Y."/>
            <person name="Zheng Z."/>
            <person name="Qiu Y."/>
        </authorList>
    </citation>
    <scope>NUCLEOTIDE SEQUENCE [LARGE SCALE GENOMIC DNA]</scope>
    <source>
        <strain evidence="2">F231</strain>
    </source>
</reference>
<protein>
    <submittedName>
        <fullName evidence="2">Uncharacterized protein</fullName>
    </submittedName>
</protein>
<feature type="region of interest" description="Disordered" evidence="1">
    <location>
        <begin position="123"/>
        <end position="145"/>
    </location>
</feature>
<evidence type="ECO:0000313" key="3">
    <source>
        <dbReference type="Proteomes" id="UP001346149"/>
    </source>
</evidence>
<comment type="caution">
    <text evidence="2">The sequence shown here is derived from an EMBL/GenBank/DDBJ whole genome shotgun (WGS) entry which is preliminary data.</text>
</comment>
<evidence type="ECO:0000256" key="1">
    <source>
        <dbReference type="SAM" id="MobiDB-lite"/>
    </source>
</evidence>
<name>A0AAN7KCH7_TRANT</name>
<evidence type="ECO:0000313" key="2">
    <source>
        <dbReference type="EMBL" id="KAK4764604.1"/>
    </source>
</evidence>
<dbReference type="Proteomes" id="UP001346149">
    <property type="component" value="Unassembled WGS sequence"/>
</dbReference>
<gene>
    <name evidence="2" type="ORF">SAY86_025694</name>
</gene>
<dbReference type="PANTHER" id="PTHR35461:SF1">
    <property type="entry name" value="LOW PROTEIN: ATP-DEPENDENT RNA HELICASE-LIKE PROTEIN"/>
    <property type="match status" value="1"/>
</dbReference>
<dbReference type="EMBL" id="JAXQNO010000023">
    <property type="protein sequence ID" value="KAK4764604.1"/>
    <property type="molecule type" value="Genomic_DNA"/>
</dbReference>
<dbReference type="PANTHER" id="PTHR35461">
    <property type="entry name" value="BNAANNG14610D PROTEIN"/>
    <property type="match status" value="1"/>
</dbReference>
<accession>A0AAN7KCH7</accession>
<dbReference type="AlphaFoldDB" id="A0AAN7KCH7"/>
<proteinExistence type="predicted"/>
<keyword evidence="3" id="KW-1185">Reference proteome</keyword>
<feature type="region of interest" description="Disordered" evidence="1">
    <location>
        <begin position="207"/>
        <end position="226"/>
    </location>
</feature>